<evidence type="ECO:0000256" key="3">
    <source>
        <dbReference type="ARBA" id="ARBA00022840"/>
    </source>
</evidence>
<dbReference type="PANTHER" id="PTHR43326:SF1">
    <property type="entry name" value="METHIONINE--TRNA LIGASE, MITOCHONDRIAL"/>
    <property type="match status" value="1"/>
</dbReference>
<evidence type="ECO:0000313" key="8">
    <source>
        <dbReference type="Proteomes" id="UP000265520"/>
    </source>
</evidence>
<dbReference type="Pfam" id="PF09334">
    <property type="entry name" value="tRNA-synt_1g"/>
    <property type="match status" value="1"/>
</dbReference>
<protein>
    <submittedName>
        <fullName evidence="7">Methionine-tRNA ligase-like</fullName>
    </submittedName>
</protein>
<dbReference type="InterPro" id="IPR023457">
    <property type="entry name" value="Met-tRNA_synth_2"/>
</dbReference>
<dbReference type="AlphaFoldDB" id="A0A392PNL8"/>
<evidence type="ECO:0000256" key="2">
    <source>
        <dbReference type="ARBA" id="ARBA00022741"/>
    </source>
</evidence>
<evidence type="ECO:0000256" key="5">
    <source>
        <dbReference type="ARBA" id="ARBA00023146"/>
    </source>
</evidence>
<dbReference type="SUPFAM" id="SSF52374">
    <property type="entry name" value="Nucleotidylyl transferase"/>
    <property type="match status" value="1"/>
</dbReference>
<organism evidence="7 8">
    <name type="scientific">Trifolium medium</name>
    <dbReference type="NCBI Taxonomy" id="97028"/>
    <lineage>
        <taxon>Eukaryota</taxon>
        <taxon>Viridiplantae</taxon>
        <taxon>Streptophyta</taxon>
        <taxon>Embryophyta</taxon>
        <taxon>Tracheophyta</taxon>
        <taxon>Spermatophyta</taxon>
        <taxon>Magnoliopsida</taxon>
        <taxon>eudicotyledons</taxon>
        <taxon>Gunneridae</taxon>
        <taxon>Pentapetalae</taxon>
        <taxon>rosids</taxon>
        <taxon>fabids</taxon>
        <taxon>Fabales</taxon>
        <taxon>Fabaceae</taxon>
        <taxon>Papilionoideae</taxon>
        <taxon>50 kb inversion clade</taxon>
        <taxon>NPAAA clade</taxon>
        <taxon>Hologalegina</taxon>
        <taxon>IRL clade</taxon>
        <taxon>Trifolieae</taxon>
        <taxon>Trifolium</taxon>
    </lineage>
</organism>
<sequence>YISALADGQEQPDLLNAVSSGWPATLHLIGKDILRFHAVYWPAMLMSAGLSLPKM</sequence>
<dbReference type="EMBL" id="LXQA010087415">
    <property type="protein sequence ID" value="MCI13237.1"/>
    <property type="molecule type" value="Genomic_DNA"/>
</dbReference>
<dbReference type="InterPro" id="IPR015413">
    <property type="entry name" value="Methionyl/Leucyl_tRNA_Synth"/>
</dbReference>
<keyword evidence="4" id="KW-0648">Protein biosynthesis</keyword>
<evidence type="ECO:0000313" key="7">
    <source>
        <dbReference type="EMBL" id="MCI13237.1"/>
    </source>
</evidence>
<proteinExistence type="predicted"/>
<dbReference type="Proteomes" id="UP000265520">
    <property type="component" value="Unassembled WGS sequence"/>
</dbReference>
<keyword evidence="2" id="KW-0547">Nucleotide-binding</keyword>
<keyword evidence="3" id="KW-0067">ATP-binding</keyword>
<comment type="caution">
    <text evidence="7">The sequence shown here is derived from an EMBL/GenBank/DDBJ whole genome shotgun (WGS) entry which is preliminary data.</text>
</comment>
<dbReference type="GO" id="GO:0005524">
    <property type="term" value="F:ATP binding"/>
    <property type="evidence" value="ECO:0007669"/>
    <property type="project" value="UniProtKB-KW"/>
</dbReference>
<dbReference type="PANTHER" id="PTHR43326">
    <property type="entry name" value="METHIONYL-TRNA SYNTHETASE"/>
    <property type="match status" value="1"/>
</dbReference>
<evidence type="ECO:0000259" key="6">
    <source>
        <dbReference type="Pfam" id="PF09334"/>
    </source>
</evidence>
<dbReference type="GO" id="GO:0005739">
    <property type="term" value="C:mitochondrion"/>
    <property type="evidence" value="ECO:0007669"/>
    <property type="project" value="TreeGrafter"/>
</dbReference>
<dbReference type="InterPro" id="IPR014729">
    <property type="entry name" value="Rossmann-like_a/b/a_fold"/>
</dbReference>
<evidence type="ECO:0000256" key="1">
    <source>
        <dbReference type="ARBA" id="ARBA00022598"/>
    </source>
</evidence>
<keyword evidence="5" id="KW-0030">Aminoacyl-tRNA synthetase</keyword>
<feature type="non-terminal residue" evidence="7">
    <location>
        <position position="1"/>
    </location>
</feature>
<dbReference type="Gene3D" id="3.40.50.620">
    <property type="entry name" value="HUPs"/>
    <property type="match status" value="1"/>
</dbReference>
<accession>A0A392PNL8</accession>
<dbReference type="GO" id="GO:0009570">
    <property type="term" value="C:chloroplast stroma"/>
    <property type="evidence" value="ECO:0007669"/>
    <property type="project" value="TreeGrafter"/>
</dbReference>
<name>A0A392PNL8_9FABA</name>
<reference evidence="7 8" key="1">
    <citation type="journal article" date="2018" name="Front. Plant Sci.">
        <title>Red Clover (Trifolium pratense) and Zigzag Clover (T. medium) - A Picture of Genomic Similarities and Differences.</title>
        <authorList>
            <person name="Dluhosova J."/>
            <person name="Istvanek J."/>
            <person name="Nedelnik J."/>
            <person name="Repkova J."/>
        </authorList>
    </citation>
    <scope>NUCLEOTIDE SEQUENCE [LARGE SCALE GENOMIC DNA]</scope>
    <source>
        <strain evidence="8">cv. 10/8</strain>
        <tissue evidence="7">Leaf</tissue>
    </source>
</reference>
<keyword evidence="8" id="KW-1185">Reference proteome</keyword>
<keyword evidence="1 7" id="KW-0436">Ligase</keyword>
<feature type="domain" description="Methionyl/Leucyl tRNA synthetase" evidence="6">
    <location>
        <begin position="1"/>
        <end position="54"/>
    </location>
</feature>
<dbReference type="GO" id="GO:0006431">
    <property type="term" value="P:methionyl-tRNA aminoacylation"/>
    <property type="evidence" value="ECO:0007669"/>
    <property type="project" value="TreeGrafter"/>
</dbReference>
<feature type="non-terminal residue" evidence="7">
    <location>
        <position position="55"/>
    </location>
</feature>
<dbReference type="GO" id="GO:0004825">
    <property type="term" value="F:methionine-tRNA ligase activity"/>
    <property type="evidence" value="ECO:0007669"/>
    <property type="project" value="InterPro"/>
</dbReference>
<evidence type="ECO:0000256" key="4">
    <source>
        <dbReference type="ARBA" id="ARBA00022917"/>
    </source>
</evidence>